<sequence length="152" mass="16550">MVEFISLFIHSVTAKNDQGVMCGKFREMQMMPSSVSNRNGKSLQSMALLRCVARGLSTSLTPLSDKICICLTDHSVGICLHLEGSLPVPTSITYLLATSGLRKQQQHSNITLPVLCLCCPAFSLEGACMFGLFFIALLLIALHIDCLVFTHS</sequence>
<keyword evidence="1" id="KW-0812">Transmembrane</keyword>
<accession>A0A811U2A3</accession>
<gene>
    <name evidence="2" type="ORF">CCAP1982_LOCUS1586</name>
</gene>
<comment type="caution">
    <text evidence="2">The sequence shown here is derived from an EMBL/GenBank/DDBJ whole genome shotgun (WGS) entry which is preliminary data.</text>
</comment>
<keyword evidence="1" id="KW-0472">Membrane</keyword>
<name>A0A811U2A3_CERCA</name>
<dbReference type="Proteomes" id="UP000606786">
    <property type="component" value="Unassembled WGS sequence"/>
</dbReference>
<keyword evidence="3" id="KW-1185">Reference proteome</keyword>
<proteinExistence type="predicted"/>
<dbReference type="AlphaFoldDB" id="A0A811U2A3"/>
<evidence type="ECO:0000256" key="1">
    <source>
        <dbReference type="SAM" id="Phobius"/>
    </source>
</evidence>
<keyword evidence="1" id="KW-1133">Transmembrane helix</keyword>
<dbReference type="EMBL" id="CAJHJT010000001">
    <property type="protein sequence ID" value="CAD6992741.1"/>
    <property type="molecule type" value="Genomic_DNA"/>
</dbReference>
<organism evidence="2 3">
    <name type="scientific">Ceratitis capitata</name>
    <name type="common">Mediterranean fruit fly</name>
    <name type="synonym">Tephritis capitata</name>
    <dbReference type="NCBI Taxonomy" id="7213"/>
    <lineage>
        <taxon>Eukaryota</taxon>
        <taxon>Metazoa</taxon>
        <taxon>Ecdysozoa</taxon>
        <taxon>Arthropoda</taxon>
        <taxon>Hexapoda</taxon>
        <taxon>Insecta</taxon>
        <taxon>Pterygota</taxon>
        <taxon>Neoptera</taxon>
        <taxon>Endopterygota</taxon>
        <taxon>Diptera</taxon>
        <taxon>Brachycera</taxon>
        <taxon>Muscomorpha</taxon>
        <taxon>Tephritoidea</taxon>
        <taxon>Tephritidae</taxon>
        <taxon>Ceratitis</taxon>
        <taxon>Ceratitis</taxon>
    </lineage>
</organism>
<evidence type="ECO:0000313" key="2">
    <source>
        <dbReference type="EMBL" id="CAD6992741.1"/>
    </source>
</evidence>
<evidence type="ECO:0000313" key="3">
    <source>
        <dbReference type="Proteomes" id="UP000606786"/>
    </source>
</evidence>
<feature type="transmembrane region" description="Helical" evidence="1">
    <location>
        <begin position="129"/>
        <end position="150"/>
    </location>
</feature>
<protein>
    <submittedName>
        <fullName evidence="2">(Mediterranean fruit fly) hypothetical protein</fullName>
    </submittedName>
</protein>
<reference evidence="2" key="1">
    <citation type="submission" date="2020-11" db="EMBL/GenBank/DDBJ databases">
        <authorList>
            <person name="Whitehead M."/>
        </authorList>
    </citation>
    <scope>NUCLEOTIDE SEQUENCE</scope>
    <source>
        <strain evidence="2">EGII</strain>
    </source>
</reference>